<evidence type="ECO:0000256" key="3">
    <source>
        <dbReference type="ARBA" id="ARBA00023163"/>
    </source>
</evidence>
<dbReference type="PANTHER" id="PTHR30136">
    <property type="entry name" value="HELIX-TURN-HELIX TRANSCRIPTIONAL REGULATOR, ICLR FAMILY"/>
    <property type="match status" value="1"/>
</dbReference>
<dbReference type="InterPro" id="IPR014757">
    <property type="entry name" value="Tscrpt_reg_IclR_C"/>
</dbReference>
<evidence type="ECO:0000259" key="5">
    <source>
        <dbReference type="PROSITE" id="PS51077"/>
    </source>
</evidence>
<evidence type="ECO:0000256" key="2">
    <source>
        <dbReference type="ARBA" id="ARBA00023125"/>
    </source>
</evidence>
<dbReference type="InterPro" id="IPR036390">
    <property type="entry name" value="WH_DNA-bd_sf"/>
</dbReference>
<accession>A0ABM7D8K5</accession>
<evidence type="ECO:0000259" key="6">
    <source>
        <dbReference type="PROSITE" id="PS51078"/>
    </source>
</evidence>
<proteinExistence type="predicted"/>
<feature type="domain" description="HTH iclR-type" evidence="5">
    <location>
        <begin position="33"/>
        <end position="95"/>
    </location>
</feature>
<dbReference type="SUPFAM" id="SSF46785">
    <property type="entry name" value="Winged helix' DNA-binding domain"/>
    <property type="match status" value="1"/>
</dbReference>
<dbReference type="InterPro" id="IPR005471">
    <property type="entry name" value="Tscrpt_reg_IclR_N"/>
</dbReference>
<gene>
    <name evidence="7" type="ORF">BKK80_32375</name>
</gene>
<feature type="region of interest" description="Disordered" evidence="4">
    <location>
        <begin position="1"/>
        <end position="29"/>
    </location>
</feature>
<feature type="compositionally biased region" description="Low complexity" evidence="4">
    <location>
        <begin position="7"/>
        <end position="16"/>
    </location>
</feature>
<dbReference type="InterPro" id="IPR029016">
    <property type="entry name" value="GAF-like_dom_sf"/>
</dbReference>
<organism evidence="7 8">
    <name type="scientific">Cupriavidus malaysiensis</name>
    <dbReference type="NCBI Taxonomy" id="367825"/>
    <lineage>
        <taxon>Bacteria</taxon>
        <taxon>Pseudomonadati</taxon>
        <taxon>Pseudomonadota</taxon>
        <taxon>Betaproteobacteria</taxon>
        <taxon>Burkholderiales</taxon>
        <taxon>Burkholderiaceae</taxon>
        <taxon>Cupriavidus</taxon>
    </lineage>
</organism>
<dbReference type="InterPro" id="IPR036388">
    <property type="entry name" value="WH-like_DNA-bd_sf"/>
</dbReference>
<dbReference type="Proteomes" id="UP000177515">
    <property type="component" value="Chromosome 2"/>
</dbReference>
<keyword evidence="8" id="KW-1185">Reference proteome</keyword>
<dbReference type="SUPFAM" id="SSF55781">
    <property type="entry name" value="GAF domain-like"/>
    <property type="match status" value="1"/>
</dbReference>
<evidence type="ECO:0000313" key="7">
    <source>
        <dbReference type="EMBL" id="AOZ10299.1"/>
    </source>
</evidence>
<dbReference type="PROSITE" id="PS51077">
    <property type="entry name" value="HTH_ICLR"/>
    <property type="match status" value="1"/>
</dbReference>
<feature type="domain" description="IclR-ED" evidence="6">
    <location>
        <begin position="96"/>
        <end position="281"/>
    </location>
</feature>
<dbReference type="PROSITE" id="PS51078">
    <property type="entry name" value="ICLR_ED"/>
    <property type="match status" value="1"/>
</dbReference>
<dbReference type="Pfam" id="PF09339">
    <property type="entry name" value="HTH_IclR"/>
    <property type="match status" value="1"/>
</dbReference>
<name>A0ABM7D8K5_9BURK</name>
<dbReference type="SMART" id="SM00346">
    <property type="entry name" value="HTH_ICLR"/>
    <property type="match status" value="1"/>
</dbReference>
<dbReference type="EMBL" id="CP017755">
    <property type="protein sequence ID" value="AOZ10299.1"/>
    <property type="molecule type" value="Genomic_DNA"/>
</dbReference>
<dbReference type="Pfam" id="PF01614">
    <property type="entry name" value="IclR_C"/>
    <property type="match status" value="1"/>
</dbReference>
<keyword evidence="1" id="KW-0805">Transcription regulation</keyword>
<evidence type="ECO:0000256" key="4">
    <source>
        <dbReference type="SAM" id="MobiDB-lite"/>
    </source>
</evidence>
<dbReference type="InterPro" id="IPR050707">
    <property type="entry name" value="HTH_MetabolicPath_Reg"/>
</dbReference>
<evidence type="ECO:0000313" key="8">
    <source>
        <dbReference type="Proteomes" id="UP000177515"/>
    </source>
</evidence>
<evidence type="ECO:0000256" key="1">
    <source>
        <dbReference type="ARBA" id="ARBA00023015"/>
    </source>
</evidence>
<dbReference type="Gene3D" id="1.10.10.10">
    <property type="entry name" value="Winged helix-like DNA-binding domain superfamily/Winged helix DNA-binding domain"/>
    <property type="match status" value="1"/>
</dbReference>
<sequence length="286" mass="29984">MPRAPHRAPPSASLPAPSEPEPPARPRERRQRVQSAATGMAVLKALARLGGQASLTALAAQVDESPAKVHRYLVSLVEEGLVVQQAGSQLYRLGLEALQIGLAAMRQADPIRAAEASLVRLRERLEVTCFVAVMGNKGPTIVRFEEPGLPVTVNVRVGSVLPLLWSATGRVFLGLLDAARVQGLAAEELAQATPEQRAQLDPRDPIGRLRETVRAGGCAAVRDTNLKGISAVAAPVFDCHGRLCAVMAALGATGGFDPALDGPIALALREEALAVSRELGYGGAAD</sequence>
<keyword evidence="3" id="KW-0804">Transcription</keyword>
<dbReference type="PANTHER" id="PTHR30136:SF8">
    <property type="entry name" value="TRANSCRIPTIONAL REGULATORY PROTEIN"/>
    <property type="match status" value="1"/>
</dbReference>
<keyword evidence="2" id="KW-0238">DNA-binding</keyword>
<dbReference type="Gene3D" id="3.30.450.40">
    <property type="match status" value="1"/>
</dbReference>
<protein>
    <submittedName>
        <fullName evidence="7">IclR family transcriptional regulator</fullName>
    </submittedName>
</protein>
<reference evidence="7 8" key="1">
    <citation type="submission" date="2016-10" db="EMBL/GenBank/DDBJ databases">
        <title>Complete genome sequences of three Cupriavidus strains isolated from various Malaysian environments.</title>
        <authorList>
            <person name="Abdullah A.A.-A."/>
            <person name="Shafie N.A.H."/>
            <person name="Lau N.S."/>
        </authorList>
    </citation>
    <scope>NUCLEOTIDE SEQUENCE [LARGE SCALE GENOMIC DNA]</scope>
    <source>
        <strain evidence="7 8">USMAA1020</strain>
    </source>
</reference>